<reference evidence="2" key="1">
    <citation type="submission" date="2014-11" db="EMBL/GenBank/DDBJ databases">
        <authorList>
            <person name="Otto D Thomas"/>
            <person name="Naeem Raeece"/>
        </authorList>
    </citation>
    <scope>NUCLEOTIDE SEQUENCE</scope>
</reference>
<feature type="compositionally biased region" description="Basic and acidic residues" evidence="1">
    <location>
        <begin position="89"/>
        <end position="119"/>
    </location>
</feature>
<accession>A0A0G4HK87</accession>
<feature type="region of interest" description="Disordered" evidence="1">
    <location>
        <begin position="1"/>
        <end position="26"/>
    </location>
</feature>
<feature type="region of interest" description="Disordered" evidence="1">
    <location>
        <begin position="89"/>
        <end position="326"/>
    </location>
</feature>
<dbReference type="EMBL" id="CDMZ01002989">
    <property type="protein sequence ID" value="CEM44677.1"/>
    <property type="molecule type" value="Genomic_DNA"/>
</dbReference>
<proteinExistence type="predicted"/>
<feature type="compositionally biased region" description="Basic and acidic residues" evidence="1">
    <location>
        <begin position="299"/>
        <end position="312"/>
    </location>
</feature>
<feature type="compositionally biased region" description="Basic and acidic residues" evidence="1">
    <location>
        <begin position="377"/>
        <end position="389"/>
    </location>
</feature>
<protein>
    <submittedName>
        <fullName evidence="2">Uncharacterized protein</fullName>
    </submittedName>
</protein>
<feature type="region of interest" description="Disordered" evidence="1">
    <location>
        <begin position="347"/>
        <end position="389"/>
    </location>
</feature>
<feature type="compositionally biased region" description="Basic and acidic residues" evidence="1">
    <location>
        <begin position="277"/>
        <end position="291"/>
    </location>
</feature>
<organism evidence="2">
    <name type="scientific">Chromera velia CCMP2878</name>
    <dbReference type="NCBI Taxonomy" id="1169474"/>
    <lineage>
        <taxon>Eukaryota</taxon>
        <taxon>Sar</taxon>
        <taxon>Alveolata</taxon>
        <taxon>Colpodellida</taxon>
        <taxon>Chromeraceae</taxon>
        <taxon>Chromera</taxon>
    </lineage>
</organism>
<evidence type="ECO:0000313" key="2">
    <source>
        <dbReference type="EMBL" id="CEM44677.1"/>
    </source>
</evidence>
<name>A0A0G4HK87_9ALVE</name>
<feature type="compositionally biased region" description="Gly residues" evidence="1">
    <location>
        <begin position="351"/>
        <end position="365"/>
    </location>
</feature>
<dbReference type="VEuPathDB" id="CryptoDB:Cvel_7247"/>
<dbReference type="AlphaFoldDB" id="A0A0G4HK87"/>
<feature type="compositionally biased region" description="Low complexity" evidence="1">
    <location>
        <begin position="120"/>
        <end position="152"/>
    </location>
</feature>
<gene>
    <name evidence="2" type="ORF">Cvel_7247</name>
</gene>
<evidence type="ECO:0000256" key="1">
    <source>
        <dbReference type="SAM" id="MobiDB-lite"/>
    </source>
</evidence>
<sequence length="484" mass="52420">MPDCRKMLEFGADPDSHNSSGQLPFIPPHLLEHLEVRQLGGNRNEGEGEETGVILTGGGDVKDKKGPTIEAVAQEAEAEDAELLEELAREEERIRKEEQQRAEELEEENKRKQEEERLAAEIQAAAEASRQEVEQQATATAAAENAQTNNEGQEAEDPAGATEGEGVEQQNDEKEGEPPTLEKGATQGTDKLTAALGEGQDGDKEGEGPSEILKPQRSAQLSEAPGGGQKTRPTSEASSSDAGSEGEDDEGDQRPVTGHSSDDEHYPGPEEAQEGPEDTKEEQKPSIDPKKAAALAFLKEQEVMEKESEELLRTTTEAAKSHESLQEDNALLERRVAFLLWKGANQHKGEQAGGAQGQGTAGTGAGPASSRMGAPPTEEKKLEEKREKTQRAADAFNIFRRTMIDNAVYSLSGKPIPKAVVQMLEDLSAAKDGEVEQHRGAVVALQNRFRRLDKSLKLINTDLLSADYAERRQSIQELNEKVGG</sequence>
<feature type="region of interest" description="Disordered" evidence="1">
    <location>
        <begin position="41"/>
        <end position="65"/>
    </location>
</feature>